<evidence type="ECO:0000256" key="2">
    <source>
        <dbReference type="ARBA" id="ARBA00023015"/>
    </source>
</evidence>
<keyword evidence="5" id="KW-0539">Nucleus</keyword>
<dbReference type="AlphaFoldDB" id="A0A804MH00"/>
<dbReference type="OrthoDB" id="1925932at2759"/>
<feature type="region of interest" description="Disordered" evidence="6">
    <location>
        <begin position="41"/>
        <end position="98"/>
    </location>
</feature>
<evidence type="ECO:0000256" key="6">
    <source>
        <dbReference type="SAM" id="MobiDB-lite"/>
    </source>
</evidence>
<dbReference type="FunFam" id="3.30.730.10:FF:000001">
    <property type="entry name" value="Ethylene-responsive transcription factor 2"/>
    <property type="match status" value="1"/>
</dbReference>
<dbReference type="RefSeq" id="XP_008669488.1">
    <property type="nucleotide sequence ID" value="XM_008671266.3"/>
</dbReference>
<dbReference type="Pfam" id="PF00847">
    <property type="entry name" value="AP2"/>
    <property type="match status" value="1"/>
</dbReference>
<evidence type="ECO:0000313" key="9">
    <source>
        <dbReference type="Proteomes" id="UP000007305"/>
    </source>
</evidence>
<feature type="region of interest" description="Disordered" evidence="6">
    <location>
        <begin position="390"/>
        <end position="443"/>
    </location>
</feature>
<dbReference type="InterPro" id="IPR016177">
    <property type="entry name" value="DNA-bd_dom_sf"/>
</dbReference>
<reference evidence="9" key="1">
    <citation type="submission" date="2015-12" db="EMBL/GenBank/DDBJ databases">
        <title>Update maize B73 reference genome by single molecule sequencing technologies.</title>
        <authorList>
            <consortium name="Maize Genome Sequencing Project"/>
            <person name="Ware D."/>
        </authorList>
    </citation>
    <scope>NUCLEOTIDE SEQUENCE [LARGE SCALE GENOMIC DNA]</scope>
    <source>
        <strain evidence="9">cv. B73</strain>
    </source>
</reference>
<dbReference type="Gene3D" id="3.30.730.10">
    <property type="entry name" value="AP2/ERF domain"/>
    <property type="match status" value="1"/>
</dbReference>
<dbReference type="Gramene" id="Zm00001eb084820_T001">
    <property type="protein sequence ID" value="Zm00001eb084820_P001"/>
    <property type="gene ID" value="Zm00001eb084820"/>
</dbReference>
<dbReference type="InterPro" id="IPR044808">
    <property type="entry name" value="ERF_plant"/>
</dbReference>
<accession>A0A804MH00</accession>
<dbReference type="PRINTS" id="PR00367">
    <property type="entry name" value="ETHRSPELEMNT"/>
</dbReference>
<feature type="domain" description="AP2/ERF" evidence="7">
    <location>
        <begin position="216"/>
        <end position="273"/>
    </location>
</feature>
<dbReference type="FunCoup" id="A0A804MH00">
    <property type="interactions" value="17"/>
</dbReference>
<reference evidence="8" key="2">
    <citation type="submission" date="2019-07" db="EMBL/GenBank/DDBJ databases">
        <authorList>
            <person name="Seetharam A."/>
            <person name="Woodhouse M."/>
            <person name="Cannon E."/>
        </authorList>
    </citation>
    <scope>NUCLEOTIDE SEQUENCE [LARGE SCALE GENOMIC DNA]</scope>
    <source>
        <strain evidence="8">cv. B73</strain>
    </source>
</reference>
<dbReference type="Proteomes" id="UP000007305">
    <property type="component" value="Chromosome 2"/>
</dbReference>
<dbReference type="GO" id="GO:0003700">
    <property type="term" value="F:DNA-binding transcription factor activity"/>
    <property type="evidence" value="ECO:0007669"/>
    <property type="project" value="InterPro"/>
</dbReference>
<dbReference type="SUPFAM" id="SSF54171">
    <property type="entry name" value="DNA-binding domain"/>
    <property type="match status" value="1"/>
</dbReference>
<keyword evidence="9" id="KW-1185">Reference proteome</keyword>
<dbReference type="GO" id="GO:0009873">
    <property type="term" value="P:ethylene-activated signaling pathway"/>
    <property type="evidence" value="ECO:0007669"/>
    <property type="project" value="InterPro"/>
</dbReference>
<evidence type="ECO:0000256" key="4">
    <source>
        <dbReference type="ARBA" id="ARBA00023163"/>
    </source>
</evidence>
<dbReference type="PANTHER" id="PTHR31190">
    <property type="entry name" value="DNA-BINDING DOMAIN"/>
    <property type="match status" value="1"/>
</dbReference>
<comment type="subcellular location">
    <subcellularLocation>
        <location evidence="1">Nucleus</location>
    </subcellularLocation>
</comment>
<dbReference type="PROSITE" id="PS51032">
    <property type="entry name" value="AP2_ERF"/>
    <property type="match status" value="1"/>
</dbReference>
<dbReference type="SMART" id="SM00380">
    <property type="entry name" value="AP2"/>
    <property type="match status" value="1"/>
</dbReference>
<protein>
    <recommendedName>
        <fullName evidence="7">AP2/ERF domain-containing protein</fullName>
    </recommendedName>
</protein>
<keyword evidence="3" id="KW-0238">DNA-binding</keyword>
<dbReference type="PANTHER" id="PTHR31190:SF489">
    <property type="entry name" value="ETHYLENE-RESPONSIVE TRANSCRIPTION FACTOR ERF113-RELATED"/>
    <property type="match status" value="1"/>
</dbReference>
<dbReference type="KEGG" id="zma:103646542"/>
<evidence type="ECO:0000313" key="8">
    <source>
        <dbReference type="EnsemblPlants" id="Zm00001eb084820_P001"/>
    </source>
</evidence>
<dbReference type="InterPro" id="IPR001471">
    <property type="entry name" value="AP2/ERF_dom"/>
</dbReference>
<dbReference type="GeneID" id="103646542"/>
<reference evidence="8" key="3">
    <citation type="submission" date="2021-05" db="UniProtKB">
        <authorList>
            <consortium name="EnsemblPlants"/>
        </authorList>
    </citation>
    <scope>IDENTIFICATION</scope>
    <source>
        <strain evidence="8">cv. B73</strain>
    </source>
</reference>
<name>A0A804MH00_MAIZE</name>
<feature type="compositionally biased region" description="Low complexity" evidence="6">
    <location>
        <begin position="402"/>
        <end position="429"/>
    </location>
</feature>
<evidence type="ECO:0000259" key="7">
    <source>
        <dbReference type="PROSITE" id="PS51032"/>
    </source>
</evidence>
<dbReference type="CDD" id="cd00018">
    <property type="entry name" value="AP2"/>
    <property type="match status" value="1"/>
</dbReference>
<keyword evidence="2" id="KW-0805">Transcription regulation</keyword>
<dbReference type="EnsemblPlants" id="Zm00001eb084820_T001">
    <property type="protein sequence ID" value="Zm00001eb084820_P001"/>
    <property type="gene ID" value="Zm00001eb084820"/>
</dbReference>
<proteinExistence type="predicted"/>
<evidence type="ECO:0000256" key="3">
    <source>
        <dbReference type="ARBA" id="ARBA00023125"/>
    </source>
</evidence>
<organism evidence="8 9">
    <name type="scientific">Zea mays</name>
    <name type="common">Maize</name>
    <dbReference type="NCBI Taxonomy" id="4577"/>
    <lineage>
        <taxon>Eukaryota</taxon>
        <taxon>Viridiplantae</taxon>
        <taxon>Streptophyta</taxon>
        <taxon>Embryophyta</taxon>
        <taxon>Tracheophyta</taxon>
        <taxon>Spermatophyta</taxon>
        <taxon>Magnoliopsida</taxon>
        <taxon>Liliopsida</taxon>
        <taxon>Poales</taxon>
        <taxon>Poaceae</taxon>
        <taxon>PACMAD clade</taxon>
        <taxon>Panicoideae</taxon>
        <taxon>Andropogonodae</taxon>
        <taxon>Andropogoneae</taxon>
        <taxon>Tripsacinae</taxon>
        <taxon>Zea</taxon>
    </lineage>
</organism>
<dbReference type="GO" id="GO:0005634">
    <property type="term" value="C:nucleus"/>
    <property type="evidence" value="ECO:0007669"/>
    <property type="project" value="UniProtKB-SubCell"/>
</dbReference>
<dbReference type="InterPro" id="IPR036955">
    <property type="entry name" value="AP2/ERF_dom_sf"/>
</dbReference>
<feature type="region of interest" description="Disordered" evidence="6">
    <location>
        <begin position="184"/>
        <end position="205"/>
    </location>
</feature>
<keyword evidence="4" id="KW-0804">Transcription</keyword>
<gene>
    <name evidence="8" type="primary">LOC103646542</name>
</gene>
<dbReference type="GO" id="GO:0003677">
    <property type="term" value="F:DNA binding"/>
    <property type="evidence" value="ECO:0007669"/>
    <property type="project" value="UniProtKB-KW"/>
</dbReference>
<sequence>MRISLRVLISSELGTSLCTAAPSLARASVRKSKSSALSLTHARIDRSSSTHRRRRQINGQLTKVDPRRRHGKRPLPADEEEEEEEELPPPPAKYEQLDQEEKHHVVVSQLQAGATFSGGRGSSSSSVAGPSPEAYAQYYYSARADHDASAVASALAHVIRASPDQLPPQQAACLYGAAGAPVLRQGEGDHPQPQAAAHHHPGGHVAAEEEQGLRRHYRGVRQRPWGKWAAEIRDPKKAARVWLGTFDTAEDAAIAYDEAALRFKGTKAKLNFPERVQGRTDLGFVVTRGIPDHHRHPRAAAVNLAAMPQAQAQPHLQHGRPTVMPYPYPYPDLMQYAQLLQGGRGGGDHAAAVQQQLMMMGGRGGNLPFSFSPPSSWSAPPQILDFSARQLITQPGPPSSPAAPGGAAPSTPSSTTTASSPSASASGSAWPYGGEHHRNKKDA</sequence>
<evidence type="ECO:0000256" key="5">
    <source>
        <dbReference type="ARBA" id="ARBA00023242"/>
    </source>
</evidence>
<feature type="compositionally biased region" description="Acidic residues" evidence="6">
    <location>
        <begin position="77"/>
        <end position="87"/>
    </location>
</feature>
<dbReference type="SMR" id="A0A804MH00"/>
<evidence type="ECO:0000256" key="1">
    <source>
        <dbReference type="ARBA" id="ARBA00004123"/>
    </source>
</evidence>
<dbReference type="InParanoid" id="A0A804MH00"/>